<dbReference type="FunFam" id="2.30.29.30:FF:000008">
    <property type="entry name" value="GRAM domain containing 1B"/>
    <property type="match status" value="1"/>
</dbReference>
<gene>
    <name evidence="9" type="ORF">EUGRSUZ_E01549</name>
</gene>
<comment type="subcellular location">
    <subcellularLocation>
        <location evidence="1">Membrane</location>
        <topology evidence="1">Single-pass membrane protein</topology>
    </subcellularLocation>
</comment>
<accession>A0A059C4D9</accession>
<dbReference type="PANTHER" id="PTHR47666">
    <property type="entry name" value="PROTEIN VASCULAR ASSOCIATED DEATH 1, CHLOROPLASTIC"/>
    <property type="match status" value="1"/>
</dbReference>
<dbReference type="STRING" id="71139.A0A059C4D9"/>
<evidence type="ECO:0000256" key="6">
    <source>
        <dbReference type="SAM" id="MobiDB-lite"/>
    </source>
</evidence>
<dbReference type="InParanoid" id="A0A059C4D9"/>
<keyword evidence="5" id="KW-0175">Coiled coil</keyword>
<evidence type="ECO:0000256" key="4">
    <source>
        <dbReference type="ARBA" id="ARBA00023136"/>
    </source>
</evidence>
<sequence length="647" mass="72856">MSSSSAASAAAAAAADRSLTPSPSPPASGANESPDRWDPSSSSSPAAAQRDAEIQNAASQRSEEYRQLFRLPPEEVLVQDFNCACQENILIQGHMYLFVHYLCFYSNIFGFETKKIIHFGDITSVKRAKTAGIFPNAIEIFAGGKKYFFASFLSRDEAFKLINDGWMQHGGDFRVAVEKQACTSELSFQENGSESDSVRSSKCLDDMDISNGNVDFPIPVDTVIAPNAEDDNASATVSEFQDTEENDSTPIPVCSPDCNSSSSEKTWSWKVEDYDAPKIPDYQTKVAESKFPVKVEQFFNLFFSNDAVQFIESFHRKCGDKELKCSPWQPHDQFGHAREVSFQHPIKIYFGARFGSCQEVQKFRVYRNSHLVIETSQEINDVPYGDYFRVEGLWHVRRDGDESKQCCSLCVYVNVAFVKKTMFRGKIVQSTLEECREAYAIWVEMAHELLKERNLEKQEDRAPQCNLIQNGGASLESKENIGNVAEVSTEITNSSRTPKMSDSTNVQQNEASFSHGNRIDSATMLSALRETLVKFLSNMRSQTNFPLLVAVIFAVILLMQVSIVLLLSRPQNVHIISQADYLGGLGSGAGERSPEAVAWLEKRLYHLKDEMTMVEARIERMRWEHARLKEQLRELEHVNNQRRQKGT</sequence>
<keyword evidence="4 7" id="KW-0472">Membrane</keyword>
<dbReference type="Pfam" id="PF16016">
    <property type="entry name" value="VASt"/>
    <property type="match status" value="1"/>
</dbReference>
<dbReference type="EMBL" id="KK198757">
    <property type="protein sequence ID" value="KCW73104.1"/>
    <property type="molecule type" value="Genomic_DNA"/>
</dbReference>
<keyword evidence="3 7" id="KW-1133">Transmembrane helix</keyword>
<dbReference type="GO" id="GO:0043069">
    <property type="term" value="P:negative regulation of programmed cell death"/>
    <property type="evidence" value="ECO:0000318"/>
    <property type="project" value="GO_Central"/>
</dbReference>
<dbReference type="FunCoup" id="A0A059C4D9">
    <property type="interactions" value="983"/>
</dbReference>
<dbReference type="PANTHER" id="PTHR47666:SF1">
    <property type="entry name" value="PROTEIN VASCULAR ASSOCIATED DEATH 1, CHLOROPLASTIC"/>
    <property type="match status" value="1"/>
</dbReference>
<feature type="transmembrane region" description="Helical" evidence="7">
    <location>
        <begin position="545"/>
        <end position="567"/>
    </location>
</feature>
<dbReference type="CDD" id="cd13220">
    <property type="entry name" value="PH-GRAM_GRAMDC"/>
    <property type="match status" value="1"/>
</dbReference>
<dbReference type="PROSITE" id="PS51778">
    <property type="entry name" value="VAST"/>
    <property type="match status" value="1"/>
</dbReference>
<feature type="coiled-coil region" evidence="5">
    <location>
        <begin position="611"/>
        <end position="645"/>
    </location>
</feature>
<dbReference type="Gramene" id="KCW73104">
    <property type="protein sequence ID" value="KCW73104"/>
    <property type="gene ID" value="EUGRSUZ_E01549"/>
</dbReference>
<protein>
    <recommendedName>
        <fullName evidence="8">VASt domain-containing protein</fullName>
    </recommendedName>
</protein>
<feature type="compositionally biased region" description="Low complexity" evidence="6">
    <location>
        <begin position="39"/>
        <end position="48"/>
    </location>
</feature>
<feature type="region of interest" description="Disordered" evidence="6">
    <location>
        <begin position="1"/>
        <end position="57"/>
    </location>
</feature>
<evidence type="ECO:0000313" key="9">
    <source>
        <dbReference type="EMBL" id="KCW73104.1"/>
    </source>
</evidence>
<proteinExistence type="predicted"/>
<keyword evidence="2 7" id="KW-0812">Transmembrane</keyword>
<evidence type="ECO:0000256" key="1">
    <source>
        <dbReference type="ARBA" id="ARBA00004167"/>
    </source>
</evidence>
<feature type="domain" description="VASt" evidence="8">
    <location>
        <begin position="282"/>
        <end position="454"/>
    </location>
</feature>
<dbReference type="AlphaFoldDB" id="A0A059C4D9"/>
<evidence type="ECO:0000256" key="2">
    <source>
        <dbReference type="ARBA" id="ARBA00022692"/>
    </source>
</evidence>
<evidence type="ECO:0000256" key="3">
    <source>
        <dbReference type="ARBA" id="ARBA00022989"/>
    </source>
</evidence>
<dbReference type="OMA" id="MYMVEAR"/>
<evidence type="ECO:0000259" key="8">
    <source>
        <dbReference type="PROSITE" id="PS51778"/>
    </source>
</evidence>
<feature type="region of interest" description="Disordered" evidence="6">
    <location>
        <begin position="232"/>
        <end position="257"/>
    </location>
</feature>
<dbReference type="InterPro" id="IPR031968">
    <property type="entry name" value="VASt"/>
</dbReference>
<dbReference type="InterPro" id="IPR011993">
    <property type="entry name" value="PH-like_dom_sf"/>
</dbReference>
<reference evidence="9" key="1">
    <citation type="submission" date="2013-07" db="EMBL/GenBank/DDBJ databases">
        <title>The genome of Eucalyptus grandis.</title>
        <authorList>
            <person name="Schmutz J."/>
            <person name="Hayes R."/>
            <person name="Myburg A."/>
            <person name="Tuskan G."/>
            <person name="Grattapaglia D."/>
            <person name="Rokhsar D.S."/>
        </authorList>
    </citation>
    <scope>NUCLEOTIDE SEQUENCE</scope>
    <source>
        <tissue evidence="9">Leaf extractions</tissue>
    </source>
</reference>
<dbReference type="Pfam" id="PF02893">
    <property type="entry name" value="GRAM"/>
    <property type="match status" value="1"/>
</dbReference>
<dbReference type="SMART" id="SM00568">
    <property type="entry name" value="GRAM"/>
    <property type="match status" value="1"/>
</dbReference>
<dbReference type="eggNOG" id="KOG1032">
    <property type="taxonomic scope" value="Eukaryota"/>
</dbReference>
<name>A0A059C4D9_EUCGR</name>
<organism evidence="9">
    <name type="scientific">Eucalyptus grandis</name>
    <name type="common">Flooded gum</name>
    <dbReference type="NCBI Taxonomy" id="71139"/>
    <lineage>
        <taxon>Eukaryota</taxon>
        <taxon>Viridiplantae</taxon>
        <taxon>Streptophyta</taxon>
        <taxon>Embryophyta</taxon>
        <taxon>Tracheophyta</taxon>
        <taxon>Spermatophyta</taxon>
        <taxon>Magnoliopsida</taxon>
        <taxon>eudicotyledons</taxon>
        <taxon>Gunneridae</taxon>
        <taxon>Pentapetalae</taxon>
        <taxon>rosids</taxon>
        <taxon>malvids</taxon>
        <taxon>Myrtales</taxon>
        <taxon>Myrtaceae</taxon>
        <taxon>Myrtoideae</taxon>
        <taxon>Eucalypteae</taxon>
        <taxon>Eucalyptus</taxon>
    </lineage>
</organism>
<dbReference type="Gene3D" id="2.30.29.30">
    <property type="entry name" value="Pleckstrin-homology domain (PH domain)/Phosphotyrosine-binding domain (PTB)"/>
    <property type="match status" value="1"/>
</dbReference>
<evidence type="ECO:0000256" key="5">
    <source>
        <dbReference type="SAM" id="Coils"/>
    </source>
</evidence>
<evidence type="ECO:0000256" key="7">
    <source>
        <dbReference type="SAM" id="Phobius"/>
    </source>
</evidence>
<dbReference type="GO" id="GO:0016020">
    <property type="term" value="C:membrane"/>
    <property type="evidence" value="ECO:0007669"/>
    <property type="project" value="UniProtKB-SubCell"/>
</dbReference>
<feature type="compositionally biased region" description="Low complexity" evidence="6">
    <location>
        <begin position="1"/>
        <end position="15"/>
    </location>
</feature>
<dbReference type="InterPro" id="IPR004182">
    <property type="entry name" value="GRAM"/>
</dbReference>